<evidence type="ECO:0000313" key="2">
    <source>
        <dbReference type="Proteomes" id="UP000185772"/>
    </source>
</evidence>
<comment type="caution">
    <text evidence="1">The sequence shown here is derived from an EMBL/GenBank/DDBJ whole genome shotgun (WGS) entry which is preliminary data.</text>
</comment>
<gene>
    <name evidence="1" type="ORF">BKH27_13890</name>
</gene>
<feature type="non-terminal residue" evidence="1">
    <location>
        <position position="57"/>
    </location>
</feature>
<evidence type="ECO:0000313" key="1">
    <source>
        <dbReference type="EMBL" id="OLO49857.1"/>
    </source>
</evidence>
<accession>A0A1Q8VP38</accession>
<reference evidence="1 2" key="1">
    <citation type="submission" date="2016-12" db="EMBL/GenBank/DDBJ databases">
        <title>Genomic comparison of strains in the 'Actinomyces naeslundii' group.</title>
        <authorList>
            <person name="Mughal S.R."/>
            <person name="Do T."/>
            <person name="Gilbert S.C."/>
            <person name="Witherden E.A."/>
            <person name="Didelot X."/>
            <person name="Beighton D."/>
        </authorList>
    </citation>
    <scope>NUCLEOTIDE SEQUENCE [LARGE SCALE GENOMIC DNA]</scope>
    <source>
        <strain evidence="1 2">MMRCO6-1</strain>
    </source>
</reference>
<organism evidence="1 2">
    <name type="scientific">Actinomyces oris</name>
    <dbReference type="NCBI Taxonomy" id="544580"/>
    <lineage>
        <taxon>Bacteria</taxon>
        <taxon>Bacillati</taxon>
        <taxon>Actinomycetota</taxon>
        <taxon>Actinomycetes</taxon>
        <taxon>Actinomycetales</taxon>
        <taxon>Actinomycetaceae</taxon>
        <taxon>Actinomyces</taxon>
    </lineage>
</organism>
<sequence length="57" mass="5961">MSLATLEARNGTRTASARALAYHSPVTSSSSAGSEGEWIAQVADGDADAFARLYDAW</sequence>
<proteinExistence type="predicted"/>
<name>A0A1Q8VP38_9ACTO</name>
<dbReference type="EMBL" id="MSKM01000082">
    <property type="protein sequence ID" value="OLO49857.1"/>
    <property type="molecule type" value="Genomic_DNA"/>
</dbReference>
<dbReference type="Proteomes" id="UP000185772">
    <property type="component" value="Unassembled WGS sequence"/>
</dbReference>
<dbReference type="AlphaFoldDB" id="A0A1Q8VP38"/>
<protein>
    <submittedName>
        <fullName evidence="1">RNA polymerase subunit sigma</fullName>
    </submittedName>
</protein>